<accession>B6BT89</accession>
<evidence type="ECO:0000313" key="2">
    <source>
        <dbReference type="EMBL" id="EDZ64043.1"/>
    </source>
</evidence>
<evidence type="ECO:0008006" key="4">
    <source>
        <dbReference type="Google" id="ProtNLM"/>
    </source>
</evidence>
<feature type="signal peptide" evidence="1">
    <location>
        <begin position="1"/>
        <end position="18"/>
    </location>
</feature>
<dbReference type="AlphaFoldDB" id="B6BT89"/>
<keyword evidence="3" id="KW-1185">Reference proteome</keyword>
<name>B6BT89_9PROT</name>
<organism evidence="2 3">
    <name type="scientific">beta proteobacterium KB13</name>
    <dbReference type="NCBI Taxonomy" id="314607"/>
    <lineage>
        <taxon>Bacteria</taxon>
        <taxon>Pseudomonadati</taxon>
        <taxon>Pseudomonadota</taxon>
        <taxon>Betaproteobacteria</taxon>
        <taxon>Nitrosomonadales</taxon>
        <taxon>OM43 clade</taxon>
    </lineage>
</organism>
<proteinExistence type="predicted"/>
<sequence>MIKFIFICFLSLPTLLFSAPMGFKGSVTSMTDISKRHSFIETNYAYDAKSAIGVKLFHMDNNNRIRDGIEINHIHRLFRKNTKHSQMNWWLFGGIGYLEGSYEAINDKELSTAFVSPGLQWDYETKRVYALVSHQLIRGDSTNHDTTKLKAGFSFYETGYNQTQPWFILEMTNINGITPQLEITPTIRLINKSLYLEGGISNMGNPKIHVMYTF</sequence>
<dbReference type="HOGENOM" id="CLU_1238980_0_0_4"/>
<dbReference type="STRING" id="314607.KB13_175"/>
<gene>
    <name evidence="2" type="ORF">KB13_175</name>
</gene>
<keyword evidence="1" id="KW-0732">Signal</keyword>
<dbReference type="Proteomes" id="UP000004188">
    <property type="component" value="Unassembled WGS sequence"/>
</dbReference>
<dbReference type="eggNOG" id="ENOG502ZBQB">
    <property type="taxonomic scope" value="Bacteria"/>
</dbReference>
<evidence type="ECO:0000313" key="3">
    <source>
        <dbReference type="Proteomes" id="UP000004188"/>
    </source>
</evidence>
<reference evidence="3" key="1">
    <citation type="journal article" date="2012" name="Stand. Genomic Sci.">
        <title>Genome sequence of strain HIMB624, a cultured representative from the OM43 clade of marine Betaproteobacteria.</title>
        <authorList>
            <person name="Huggett M.J."/>
            <person name="Hayakawa D.H."/>
            <person name="Rappe M.S."/>
        </authorList>
    </citation>
    <scope>NUCLEOTIDE SEQUENCE [LARGE SCALE GENOMIC DNA]</scope>
    <source>
        <strain evidence="3">KB13</strain>
    </source>
</reference>
<dbReference type="EMBL" id="DS995299">
    <property type="protein sequence ID" value="EDZ64043.1"/>
    <property type="molecule type" value="Genomic_DNA"/>
</dbReference>
<evidence type="ECO:0000256" key="1">
    <source>
        <dbReference type="SAM" id="SignalP"/>
    </source>
</evidence>
<feature type="chain" id="PRO_5002843219" description="DUF481 domain-containing protein" evidence="1">
    <location>
        <begin position="19"/>
        <end position="214"/>
    </location>
</feature>
<protein>
    <recommendedName>
        <fullName evidence="4">DUF481 domain-containing protein</fullName>
    </recommendedName>
</protein>